<organism evidence="2 3">
    <name type="scientific">Mauremys mutica</name>
    <name type="common">yellowpond turtle</name>
    <dbReference type="NCBI Taxonomy" id="74926"/>
    <lineage>
        <taxon>Eukaryota</taxon>
        <taxon>Metazoa</taxon>
        <taxon>Chordata</taxon>
        <taxon>Craniata</taxon>
        <taxon>Vertebrata</taxon>
        <taxon>Euteleostomi</taxon>
        <taxon>Archelosauria</taxon>
        <taxon>Testudinata</taxon>
        <taxon>Testudines</taxon>
        <taxon>Cryptodira</taxon>
        <taxon>Durocryptodira</taxon>
        <taxon>Testudinoidea</taxon>
        <taxon>Geoemydidae</taxon>
        <taxon>Geoemydinae</taxon>
        <taxon>Mauremys</taxon>
    </lineage>
</organism>
<sequence>MKTTGVSQERHSEHPQEGHQTGRANPQPAPHGGVPVGHRDHPVLEQQRGLSFSIAMPTLQVPCCLMESAALSQVPGFLVQDMERNRCLRLGLSEGSTLSQP</sequence>
<accession>A0A9D3WSK7</accession>
<gene>
    <name evidence="2" type="ORF">KIL84_023514</name>
</gene>
<reference evidence="2" key="1">
    <citation type="submission" date="2021-09" db="EMBL/GenBank/DDBJ databases">
        <title>The genome of Mauremys mutica provides insights into the evolution of semi-aquatic lifestyle.</title>
        <authorList>
            <person name="Gong S."/>
            <person name="Gao Y."/>
        </authorList>
    </citation>
    <scope>NUCLEOTIDE SEQUENCE</scope>
    <source>
        <strain evidence="2">MM-2020</strain>
        <tissue evidence="2">Muscle</tissue>
    </source>
</reference>
<dbReference type="Proteomes" id="UP000827986">
    <property type="component" value="Unassembled WGS sequence"/>
</dbReference>
<feature type="compositionally biased region" description="Basic and acidic residues" evidence="1">
    <location>
        <begin position="8"/>
        <end position="17"/>
    </location>
</feature>
<feature type="region of interest" description="Disordered" evidence="1">
    <location>
        <begin position="1"/>
        <end position="40"/>
    </location>
</feature>
<dbReference type="AlphaFoldDB" id="A0A9D3WSK7"/>
<evidence type="ECO:0000256" key="1">
    <source>
        <dbReference type="SAM" id="MobiDB-lite"/>
    </source>
</evidence>
<comment type="caution">
    <text evidence="2">The sequence shown here is derived from an EMBL/GenBank/DDBJ whole genome shotgun (WGS) entry which is preliminary data.</text>
</comment>
<dbReference type="EMBL" id="JAHDVG010000488">
    <property type="protein sequence ID" value="KAH1165955.1"/>
    <property type="molecule type" value="Genomic_DNA"/>
</dbReference>
<keyword evidence="3" id="KW-1185">Reference proteome</keyword>
<protein>
    <submittedName>
        <fullName evidence="2">Uncharacterized protein</fullName>
    </submittedName>
</protein>
<evidence type="ECO:0000313" key="3">
    <source>
        <dbReference type="Proteomes" id="UP000827986"/>
    </source>
</evidence>
<name>A0A9D3WSK7_9SAUR</name>
<evidence type="ECO:0000313" key="2">
    <source>
        <dbReference type="EMBL" id="KAH1165955.1"/>
    </source>
</evidence>
<proteinExistence type="predicted"/>